<dbReference type="InterPro" id="IPR049177">
    <property type="entry name" value="MgtC_SapB_SrpB_YhiD_N"/>
</dbReference>
<comment type="caution">
    <text evidence="4">The sequence shown here is derived from an EMBL/GenBank/DDBJ whole genome shotgun (WGS) entry which is preliminary data.</text>
</comment>
<keyword evidence="5" id="KW-1185">Reference proteome</keyword>
<dbReference type="InterPro" id="IPR025105">
    <property type="entry name" value="DUF4010"/>
</dbReference>
<reference evidence="4" key="1">
    <citation type="submission" date="2022-01" db="EMBL/GenBank/DDBJ databases">
        <authorList>
            <person name="Karlyshev A.V."/>
            <person name="Jaspars M."/>
        </authorList>
    </citation>
    <scope>NUCLEOTIDE SEQUENCE</scope>
    <source>
        <strain evidence="4">AGSA3-2</strain>
    </source>
</reference>
<dbReference type="PANTHER" id="PTHR39084">
    <property type="entry name" value="MEMBRANE PROTEIN-RELATED"/>
    <property type="match status" value="1"/>
</dbReference>
<feature type="transmembrane region" description="Helical" evidence="1">
    <location>
        <begin position="399"/>
        <end position="421"/>
    </location>
</feature>
<proteinExistence type="predicted"/>
<feature type="transmembrane region" description="Helical" evidence="1">
    <location>
        <begin position="182"/>
        <end position="202"/>
    </location>
</feature>
<feature type="domain" description="DUF4010" evidence="3">
    <location>
        <begin position="187"/>
        <end position="396"/>
    </location>
</feature>
<feature type="transmembrane region" description="Helical" evidence="1">
    <location>
        <begin position="208"/>
        <end position="229"/>
    </location>
</feature>
<dbReference type="RefSeq" id="WP_022996121.1">
    <property type="nucleotide sequence ID" value="NZ_CBDDTQ010000005.1"/>
</dbReference>
<feature type="transmembrane region" description="Helical" evidence="1">
    <location>
        <begin position="241"/>
        <end position="265"/>
    </location>
</feature>
<dbReference type="Proteomes" id="UP001107961">
    <property type="component" value="Unassembled WGS sequence"/>
</dbReference>
<dbReference type="Pfam" id="PF13194">
    <property type="entry name" value="DUF4010"/>
    <property type="match status" value="1"/>
</dbReference>
<dbReference type="PANTHER" id="PTHR39084:SF1">
    <property type="entry name" value="DUF4010 DOMAIN-CONTAINING PROTEIN"/>
    <property type="match status" value="1"/>
</dbReference>
<protein>
    <submittedName>
        <fullName evidence="4">MgtC/SapB family protein</fullName>
    </submittedName>
</protein>
<name>A0A9Q3W852_9GAMM</name>
<evidence type="ECO:0000313" key="5">
    <source>
        <dbReference type="Proteomes" id="UP001107961"/>
    </source>
</evidence>
<dbReference type="GeneID" id="94687582"/>
<dbReference type="AlphaFoldDB" id="A0A9Q3W852"/>
<accession>A0A9Q3W852</accession>
<evidence type="ECO:0000313" key="4">
    <source>
        <dbReference type="EMBL" id="MCE7510696.1"/>
    </source>
</evidence>
<keyword evidence="1" id="KW-1133">Transmembrane helix</keyword>
<feature type="transmembrane region" description="Helical" evidence="1">
    <location>
        <begin position="67"/>
        <end position="86"/>
    </location>
</feature>
<evidence type="ECO:0000256" key="1">
    <source>
        <dbReference type="SAM" id="Phobius"/>
    </source>
</evidence>
<feature type="transmembrane region" description="Helical" evidence="1">
    <location>
        <begin position="12"/>
        <end position="30"/>
    </location>
</feature>
<keyword evidence="1" id="KW-0472">Membrane</keyword>
<gene>
    <name evidence="4" type="ORF">LZG35_18820</name>
</gene>
<organism evidence="4 5">
    <name type="scientific">Alloalcanivorax xenomutans</name>
    <dbReference type="NCBI Taxonomy" id="1094342"/>
    <lineage>
        <taxon>Bacteria</taxon>
        <taxon>Pseudomonadati</taxon>
        <taxon>Pseudomonadota</taxon>
        <taxon>Gammaproteobacteria</taxon>
        <taxon>Oceanospirillales</taxon>
        <taxon>Alcanivoracaceae</taxon>
        <taxon>Alloalcanivorax</taxon>
    </lineage>
</organism>
<feature type="transmembrane region" description="Helical" evidence="1">
    <location>
        <begin position="368"/>
        <end position="387"/>
    </location>
</feature>
<evidence type="ECO:0000259" key="2">
    <source>
        <dbReference type="Pfam" id="PF02308"/>
    </source>
</evidence>
<keyword evidence="1" id="KW-0812">Transmembrane</keyword>
<dbReference type="Pfam" id="PF02308">
    <property type="entry name" value="MgtC"/>
    <property type="match status" value="1"/>
</dbReference>
<feature type="transmembrane region" description="Helical" evidence="1">
    <location>
        <begin position="271"/>
        <end position="292"/>
    </location>
</feature>
<feature type="transmembrane region" description="Helical" evidence="1">
    <location>
        <begin position="98"/>
        <end position="131"/>
    </location>
</feature>
<dbReference type="EMBL" id="JAJVKT010000028">
    <property type="protein sequence ID" value="MCE7510696.1"/>
    <property type="molecule type" value="Genomic_DNA"/>
</dbReference>
<evidence type="ECO:0000259" key="3">
    <source>
        <dbReference type="Pfam" id="PF13194"/>
    </source>
</evidence>
<feature type="transmembrane region" description="Helical" evidence="1">
    <location>
        <begin position="312"/>
        <end position="332"/>
    </location>
</feature>
<sequence>MSDLAWEDTLLIKLGLALLLGLLVGIQRGWRDRDQPPGQRVAGVRTHALVGLLGGVCAALADHAGGLILAAGFATVALVGTFAFGIRAYRVSDYSITGLIGLLLTFTVGALAILQAPEIAAAVAVITTIVLDNKKEAHDLLRKLHQQELDAGLKLLLISVVVLPLLPNQGYGPGEMINPYEIWWMVVLIASISFVGYFAVRVGGTERGLLFTSVFAGLSSSTALTLHFARLSRKSPPLSPLLAAGILLACGTMFPRILIYCLLINRQLLPALAPPVLVMALLLYLPALVIWLRHRTEASVEQPALKQNPLDLKSALFFGLLLLIIMALGALLQEWLGDTGIYLLAATSGITDVDAITLSLTRLSRQGLALDTAVLAIVLATAVNNLVKTGMALTIGDRALGRSVLVPMAVSLGAGLLTAWLL</sequence>
<feature type="domain" description="MgtC/SapB/SrpB/YhiD N-terminal" evidence="2">
    <location>
        <begin position="14"/>
        <end position="139"/>
    </location>
</feature>
<feature type="transmembrane region" description="Helical" evidence="1">
    <location>
        <begin position="42"/>
        <end position="61"/>
    </location>
</feature>